<accession>M8ATS4</accession>
<evidence type="ECO:0000313" key="2">
    <source>
        <dbReference type="EMBL" id="EMS68625.1"/>
    </source>
</evidence>
<protein>
    <recommendedName>
        <fullName evidence="3">Aminotransferase-like plant mobile domain-containing protein</fullName>
    </recommendedName>
</protein>
<feature type="region of interest" description="Disordered" evidence="1">
    <location>
        <begin position="474"/>
        <end position="502"/>
    </location>
</feature>
<gene>
    <name evidence="2" type="ORF">TRIUR3_26594</name>
</gene>
<dbReference type="EMBL" id="KD004106">
    <property type="protein sequence ID" value="EMS68625.1"/>
    <property type="molecule type" value="Genomic_DNA"/>
</dbReference>
<dbReference type="AlphaFoldDB" id="M8ATS4"/>
<sequence length="786" mass="89341">MSDTSSSDGVAVLGDAGEANNYEQLLPATEAQPPPTPTSRISVRKAVEVIETFDEYKRWLVTEIGFGGMLKLPMLQKLNLKFSAWTMSKVCVERRAIVLSETKILKFFAEDIHKVFGIPCGHRNVKGRDGFIKPEAVRFIKTTLGMDRTGVHSLRAAEEFLLRDISETSSKLEKDCFQIAFIIFVMGHVLAPRTKHDYGTIDYWGALANTENIAQFNWCEFVLEFLLEGVRRLKNDMMANNPNTNLVGCHLFLQIFFLDNVDLRLFNKKHNVLPRISDFDQNSIRNMITMATDIGKGPASYKKCMIRQGHDICYGRCNIQDSTERSSNKQLVGGNMDQHHSNPTNDREDSVHASSSAAVNLMDVQTPLRALGPIDFAEHMRTRYPSLVKDELSFILKEQNAKCQREINTARVNVQADMIKFVDKLMTSISKRCICYAARGFTDCPARAIQPCPGVEIQTPIGPKIPGVRLDMSACKGTTSRPRSDGDDQGEQQQNKRARNDEGAVAAMTEQIILFARQTLQSVSKLFIDLPNDGSTTVFGQKAVVLPGRKYVFRAGFQTDPWIRGVVPCPPQPYVSEQLEGFFSTAPPGELSRNFLVHENPRFLRITGAAMRMQLVQDEPIDHELMLVIIRRYCQADQEANKHSPYLTWRHPLEPEFSTLVLSDHDYVHTMSIQKPLGADALKYDIISAQLFDFLLDLCFLSSIQFFMPVPRPEGWIVIFWDMVTRTMFVIEPMYHKKSRPLTTHERDEIIAWKLHDALFNCLDEYYAGWPVNKERWNVKFPCSCR</sequence>
<dbReference type="PANTHER" id="PTHR34835:SF62">
    <property type="entry name" value="AMINOTRANSFERASE-LIKE PLANT MOBILE DOMAIN-CONTAINING PROTEIN"/>
    <property type="match status" value="1"/>
</dbReference>
<evidence type="ECO:0008006" key="3">
    <source>
        <dbReference type="Google" id="ProtNLM"/>
    </source>
</evidence>
<feature type="region of interest" description="Disordered" evidence="1">
    <location>
        <begin position="325"/>
        <end position="352"/>
    </location>
</feature>
<dbReference type="OMA" id="RANIQAD"/>
<dbReference type="eggNOG" id="ENOG502R3Z1">
    <property type="taxonomic scope" value="Eukaryota"/>
</dbReference>
<dbReference type="STRING" id="4572.M8ATS4"/>
<evidence type="ECO:0000256" key="1">
    <source>
        <dbReference type="SAM" id="MobiDB-lite"/>
    </source>
</evidence>
<reference evidence="2" key="1">
    <citation type="journal article" date="2013" name="Nature">
        <title>Draft genome of the wheat A-genome progenitor Triticum urartu.</title>
        <authorList>
            <person name="Ling H.Q."/>
            <person name="Zhao S."/>
            <person name="Liu D."/>
            <person name="Wang J."/>
            <person name="Sun H."/>
            <person name="Zhang C."/>
            <person name="Fan H."/>
            <person name="Li D."/>
            <person name="Dong L."/>
            <person name="Tao Y."/>
            <person name="Gao C."/>
            <person name="Wu H."/>
            <person name="Li Y."/>
            <person name="Cui Y."/>
            <person name="Guo X."/>
            <person name="Zheng S."/>
            <person name="Wang B."/>
            <person name="Yu K."/>
            <person name="Liang Q."/>
            <person name="Yang W."/>
            <person name="Lou X."/>
            <person name="Chen J."/>
            <person name="Feng M."/>
            <person name="Jian J."/>
            <person name="Zhang X."/>
            <person name="Luo G."/>
            <person name="Jiang Y."/>
            <person name="Liu J."/>
            <person name="Wang Z."/>
            <person name="Sha Y."/>
            <person name="Zhang B."/>
            <person name="Wu H."/>
            <person name="Tang D."/>
            <person name="Shen Q."/>
            <person name="Xue P."/>
            <person name="Zou S."/>
            <person name="Wang X."/>
            <person name="Liu X."/>
            <person name="Wang F."/>
            <person name="Yang Y."/>
            <person name="An X."/>
            <person name="Dong Z."/>
            <person name="Zhang K."/>
            <person name="Zhang X."/>
            <person name="Luo M.C."/>
            <person name="Dvorak J."/>
            <person name="Tong Y."/>
            <person name="Wang J."/>
            <person name="Yang H."/>
            <person name="Li Z."/>
            <person name="Wang D."/>
            <person name="Zhang A."/>
            <person name="Wang J."/>
        </authorList>
    </citation>
    <scope>NUCLEOTIDE SEQUENCE</scope>
</reference>
<dbReference type="PANTHER" id="PTHR34835">
    <property type="entry name" value="OS07G0283600 PROTEIN-RELATED"/>
    <property type="match status" value="1"/>
</dbReference>
<feature type="compositionally biased region" description="Basic and acidic residues" evidence="1">
    <location>
        <begin position="337"/>
        <end position="351"/>
    </location>
</feature>
<proteinExistence type="predicted"/>
<organism evidence="2">
    <name type="scientific">Triticum urartu</name>
    <name type="common">Red wild einkorn</name>
    <name type="synonym">Crithodium urartu</name>
    <dbReference type="NCBI Taxonomy" id="4572"/>
    <lineage>
        <taxon>Eukaryota</taxon>
        <taxon>Viridiplantae</taxon>
        <taxon>Streptophyta</taxon>
        <taxon>Embryophyta</taxon>
        <taxon>Tracheophyta</taxon>
        <taxon>Spermatophyta</taxon>
        <taxon>Magnoliopsida</taxon>
        <taxon>Liliopsida</taxon>
        <taxon>Poales</taxon>
        <taxon>Poaceae</taxon>
        <taxon>BOP clade</taxon>
        <taxon>Pooideae</taxon>
        <taxon>Triticodae</taxon>
        <taxon>Triticeae</taxon>
        <taxon>Triticinae</taxon>
        <taxon>Triticum</taxon>
    </lineage>
</organism>
<name>M8ATS4_TRIUA</name>